<name>A0A067D2M9_SAPPC</name>
<dbReference type="OrthoDB" id="5982228at2759"/>
<feature type="transmembrane region" description="Helical" evidence="1">
    <location>
        <begin position="46"/>
        <end position="66"/>
    </location>
</feature>
<dbReference type="EMBL" id="KK583193">
    <property type="protein sequence ID" value="KDO33021.1"/>
    <property type="molecule type" value="Genomic_DNA"/>
</dbReference>
<dbReference type="Proteomes" id="UP000030745">
    <property type="component" value="Unassembled WGS sequence"/>
</dbReference>
<feature type="transmembrane region" description="Helical" evidence="1">
    <location>
        <begin position="240"/>
        <end position="268"/>
    </location>
</feature>
<dbReference type="AlphaFoldDB" id="A0A067D2M9"/>
<keyword evidence="1" id="KW-0812">Transmembrane</keyword>
<feature type="transmembrane region" description="Helical" evidence="1">
    <location>
        <begin position="107"/>
        <end position="131"/>
    </location>
</feature>
<dbReference type="GeneID" id="24124415"/>
<dbReference type="Gene3D" id="1.20.1740.10">
    <property type="entry name" value="Amino acid/polyamine transporter I"/>
    <property type="match status" value="1"/>
</dbReference>
<reference evidence="2 3" key="1">
    <citation type="journal article" date="2013" name="PLoS Genet.">
        <title>Distinctive expansion of potential virulence genes in the genome of the oomycete fish pathogen Saprolegnia parasitica.</title>
        <authorList>
            <person name="Jiang R.H."/>
            <person name="de Bruijn I."/>
            <person name="Haas B.J."/>
            <person name="Belmonte R."/>
            <person name="Lobach L."/>
            <person name="Christie J."/>
            <person name="van den Ackerveken G."/>
            <person name="Bottin A."/>
            <person name="Bulone V."/>
            <person name="Diaz-Moreno S.M."/>
            <person name="Dumas B."/>
            <person name="Fan L."/>
            <person name="Gaulin E."/>
            <person name="Govers F."/>
            <person name="Grenville-Briggs L.J."/>
            <person name="Horner N.R."/>
            <person name="Levin J.Z."/>
            <person name="Mammella M."/>
            <person name="Meijer H.J."/>
            <person name="Morris P."/>
            <person name="Nusbaum C."/>
            <person name="Oome S."/>
            <person name="Phillips A.J."/>
            <person name="van Rooyen D."/>
            <person name="Rzeszutek E."/>
            <person name="Saraiva M."/>
            <person name="Secombes C.J."/>
            <person name="Seidl M.F."/>
            <person name="Snel B."/>
            <person name="Stassen J.H."/>
            <person name="Sykes S."/>
            <person name="Tripathy S."/>
            <person name="van den Berg H."/>
            <person name="Vega-Arreguin J.C."/>
            <person name="Wawra S."/>
            <person name="Young S.K."/>
            <person name="Zeng Q."/>
            <person name="Dieguez-Uribeondo J."/>
            <person name="Russ C."/>
            <person name="Tyler B.M."/>
            <person name="van West P."/>
        </authorList>
    </citation>
    <scope>NUCLEOTIDE SEQUENCE [LARGE SCALE GENOMIC DNA]</scope>
    <source>
        <strain evidence="2 3">CBS 223.65</strain>
    </source>
</reference>
<dbReference type="VEuPathDB" id="FungiDB:SPRG_01837"/>
<evidence type="ECO:0000313" key="3">
    <source>
        <dbReference type="Proteomes" id="UP000030745"/>
    </source>
</evidence>
<accession>A0A067D2M9</accession>
<gene>
    <name evidence="2" type="ORF">SPRG_01837</name>
</gene>
<dbReference type="KEGG" id="spar:SPRG_01837"/>
<protein>
    <submittedName>
        <fullName evidence="2">Uncharacterized protein</fullName>
    </submittedName>
</protein>
<dbReference type="STRING" id="695850.A0A067D2M9"/>
<keyword evidence="1" id="KW-0472">Membrane</keyword>
<keyword evidence="1" id="KW-1133">Transmembrane helix</keyword>
<feature type="transmembrane region" description="Helical" evidence="1">
    <location>
        <begin position="143"/>
        <end position="162"/>
    </location>
</feature>
<evidence type="ECO:0000313" key="2">
    <source>
        <dbReference type="EMBL" id="KDO33021.1"/>
    </source>
</evidence>
<keyword evidence="3" id="KW-1185">Reference proteome</keyword>
<proteinExistence type="predicted"/>
<sequence>MRRIGTARPVVRNVTVQHAERRDSLASIQSTSSNGTSLAPSSPTHFCYATSWVVGGLVCLLNGVAFPRPSLGGISGAGVARSWGTKVQASCEATFSSRAFTWLNEDYYSVASVLVESASVIIIVLLGVPVGTRFVNIMTTAKVLLVLFILCASVSVFTISNATPFLPPRNASIYGPQGLVVGVTQAFFGYIGFDEVCCLAAGMQSCADVVDFAFLAQIDGLLPPIFARVDGDGRLRDGTLLTGGVCTLLAFCVLGCLWMLVGAGIYFAHGARYSVHRQTQSRLTTNHKD</sequence>
<organism evidence="2 3">
    <name type="scientific">Saprolegnia parasitica (strain CBS 223.65)</name>
    <dbReference type="NCBI Taxonomy" id="695850"/>
    <lineage>
        <taxon>Eukaryota</taxon>
        <taxon>Sar</taxon>
        <taxon>Stramenopiles</taxon>
        <taxon>Oomycota</taxon>
        <taxon>Saprolegniomycetes</taxon>
        <taxon>Saprolegniales</taxon>
        <taxon>Saprolegniaceae</taxon>
        <taxon>Saprolegnia</taxon>
    </lineage>
</organism>
<evidence type="ECO:0000256" key="1">
    <source>
        <dbReference type="SAM" id="Phobius"/>
    </source>
</evidence>
<dbReference type="RefSeq" id="XP_012195793.1">
    <property type="nucleotide sequence ID" value="XM_012340403.1"/>
</dbReference>